<gene>
    <name evidence="8" type="ORF">AMTR_s00068p00185430</name>
</gene>
<feature type="compositionally biased region" description="Basic and acidic residues" evidence="6">
    <location>
        <begin position="36"/>
        <end position="49"/>
    </location>
</feature>
<dbReference type="Pfam" id="PF00179">
    <property type="entry name" value="UQ_con"/>
    <property type="match status" value="1"/>
</dbReference>
<dbReference type="OMA" id="FTRIGVH"/>
<feature type="compositionally biased region" description="Polar residues" evidence="6">
    <location>
        <begin position="24"/>
        <end position="35"/>
    </location>
</feature>
<keyword evidence="3" id="KW-0547">Nucleotide-binding</keyword>
<feature type="region of interest" description="Disordered" evidence="6">
    <location>
        <begin position="1"/>
        <end position="49"/>
    </location>
</feature>
<protein>
    <recommendedName>
        <fullName evidence="1">E2 ubiquitin-conjugating enzyme</fullName>
        <ecNumber evidence="1">2.3.2.23</ecNumber>
    </recommendedName>
</protein>
<evidence type="ECO:0000313" key="8">
    <source>
        <dbReference type="EMBL" id="ERN20511.1"/>
    </source>
</evidence>
<dbReference type="SMART" id="SM00212">
    <property type="entry name" value="UBCc"/>
    <property type="match status" value="1"/>
</dbReference>
<dbReference type="Proteomes" id="UP000017836">
    <property type="component" value="Unassembled WGS sequence"/>
</dbReference>
<dbReference type="FunFam" id="3.10.110.10:FF:000028">
    <property type="entry name" value="Probable ubiquitin-conjugating enzyme E2 23"/>
    <property type="match status" value="1"/>
</dbReference>
<name>U5D4J7_AMBTC</name>
<dbReference type="GO" id="GO:0005524">
    <property type="term" value="F:ATP binding"/>
    <property type="evidence" value="ECO:0007669"/>
    <property type="project" value="UniProtKB-KW"/>
</dbReference>
<dbReference type="eggNOG" id="KOG0895">
    <property type="taxonomic scope" value="Eukaryota"/>
</dbReference>
<dbReference type="STRING" id="13333.U5D4J7"/>
<feature type="compositionally biased region" description="Low complexity" evidence="6">
    <location>
        <begin position="1"/>
        <end position="16"/>
    </location>
</feature>
<evidence type="ECO:0000256" key="4">
    <source>
        <dbReference type="ARBA" id="ARBA00022786"/>
    </source>
</evidence>
<dbReference type="EC" id="2.3.2.23" evidence="1"/>
<evidence type="ECO:0000259" key="7">
    <source>
        <dbReference type="PROSITE" id="PS50127"/>
    </source>
</evidence>
<evidence type="ECO:0000256" key="2">
    <source>
        <dbReference type="ARBA" id="ARBA00022679"/>
    </source>
</evidence>
<sequence length="338" mass="38074">MSSQFSSVSEIETPSSSEEKEENGQSLENFTASSSEKGEENEQSLEKFKKFDSVKDTSDHYYHDPNRGFFSKLTSGWPSKQNKTWAKKIQKDWCILEKDLPDSIYVRVYEERMDLMRAVIIGPPGTPYHDGLFFFDIRFPSNFPNSPPKVYYYSFGLRPNPNLYGDGTVCLSLLNTWWGRGVENWNPFRSTILQILLSIQALVLNSSPFFNEPGYEKLKGTPDGDKMALAYNENTFLLSCKTMLYLLKKPPKHFEAFVQGHFRERADSILGACKAYMNGTQVGCLAGNGVQNAGGDGKSSSKQFRDSVGQLVPLLVTNFARAGADDMQKYLAKEGELV</sequence>
<dbReference type="Gene3D" id="3.10.110.10">
    <property type="entry name" value="Ubiquitin Conjugating Enzyme"/>
    <property type="match status" value="1"/>
</dbReference>
<keyword evidence="5" id="KW-0067">ATP-binding</keyword>
<organism evidence="8 9">
    <name type="scientific">Amborella trichopoda</name>
    <dbReference type="NCBI Taxonomy" id="13333"/>
    <lineage>
        <taxon>Eukaryota</taxon>
        <taxon>Viridiplantae</taxon>
        <taxon>Streptophyta</taxon>
        <taxon>Embryophyta</taxon>
        <taxon>Tracheophyta</taxon>
        <taxon>Spermatophyta</taxon>
        <taxon>Magnoliopsida</taxon>
        <taxon>Amborellales</taxon>
        <taxon>Amborellaceae</taxon>
        <taxon>Amborella</taxon>
    </lineage>
</organism>
<dbReference type="InterPro" id="IPR016135">
    <property type="entry name" value="UBQ-conjugating_enzyme/RWD"/>
</dbReference>
<dbReference type="InterPro" id="IPR000608">
    <property type="entry name" value="UBC"/>
</dbReference>
<dbReference type="CDD" id="cd23837">
    <property type="entry name" value="UBCc_UBE2O"/>
    <property type="match status" value="1"/>
</dbReference>
<dbReference type="PROSITE" id="PS50127">
    <property type="entry name" value="UBC_2"/>
    <property type="match status" value="1"/>
</dbReference>
<reference evidence="9" key="1">
    <citation type="journal article" date="2013" name="Science">
        <title>The Amborella genome and the evolution of flowering plants.</title>
        <authorList>
            <consortium name="Amborella Genome Project"/>
        </authorList>
    </citation>
    <scope>NUCLEOTIDE SEQUENCE [LARGE SCALE GENOMIC DNA]</scope>
</reference>
<accession>U5D4J7</accession>
<dbReference type="SUPFAM" id="SSF54495">
    <property type="entry name" value="UBC-like"/>
    <property type="match status" value="1"/>
</dbReference>
<dbReference type="PANTHER" id="PTHR46116">
    <property type="entry name" value="(E3-INDEPENDENT) E2 UBIQUITIN-CONJUGATING ENZYME"/>
    <property type="match status" value="1"/>
</dbReference>
<keyword evidence="2" id="KW-0808">Transferase</keyword>
<proteinExistence type="predicted"/>
<evidence type="ECO:0000313" key="9">
    <source>
        <dbReference type="Proteomes" id="UP000017836"/>
    </source>
</evidence>
<dbReference type="PANTHER" id="PTHR46116:SF41">
    <property type="entry name" value="UBIQUITIN-CONJUGATING ENZYME E2 25-RELATED"/>
    <property type="match status" value="1"/>
</dbReference>
<dbReference type="GO" id="GO:0061631">
    <property type="term" value="F:ubiquitin conjugating enzyme activity"/>
    <property type="evidence" value="ECO:0000318"/>
    <property type="project" value="GO_Central"/>
</dbReference>
<dbReference type="HOGENOM" id="CLU_025097_0_1_1"/>
<feature type="domain" description="UBC core" evidence="7">
    <location>
        <begin position="84"/>
        <end position="244"/>
    </location>
</feature>
<dbReference type="EMBL" id="KI392059">
    <property type="protein sequence ID" value="ERN20511.1"/>
    <property type="molecule type" value="Genomic_DNA"/>
</dbReference>
<dbReference type="AlphaFoldDB" id="U5D4J7"/>
<dbReference type="Gramene" id="ERN20511">
    <property type="protein sequence ID" value="ERN20511"/>
    <property type="gene ID" value="AMTR_s00068p00185430"/>
</dbReference>
<evidence type="ECO:0000256" key="1">
    <source>
        <dbReference type="ARBA" id="ARBA00012486"/>
    </source>
</evidence>
<evidence type="ECO:0000256" key="5">
    <source>
        <dbReference type="ARBA" id="ARBA00022840"/>
    </source>
</evidence>
<keyword evidence="9" id="KW-1185">Reference proteome</keyword>
<keyword evidence="4" id="KW-0833">Ubl conjugation pathway</keyword>
<evidence type="ECO:0000256" key="6">
    <source>
        <dbReference type="SAM" id="MobiDB-lite"/>
    </source>
</evidence>
<evidence type="ECO:0000256" key="3">
    <source>
        <dbReference type="ARBA" id="ARBA00022741"/>
    </source>
</evidence>